<dbReference type="AlphaFoldDB" id="A0A2P5BXJ9"/>
<proteinExistence type="predicted"/>
<gene>
    <name evidence="1" type="ORF">PanWU01x14_202340</name>
</gene>
<comment type="caution">
    <text evidence="1">The sequence shown here is derived from an EMBL/GenBank/DDBJ whole genome shotgun (WGS) entry which is preliminary data.</text>
</comment>
<keyword evidence="2" id="KW-1185">Reference proteome</keyword>
<feature type="non-terminal residue" evidence="1">
    <location>
        <position position="1"/>
    </location>
</feature>
<sequence>RVLSLLSRSRVSYPFIPYIPICESYLVRHQLSGRNIQRNQRSNIDSVHLDGALLLWWFGILVLVRSTL</sequence>
<dbReference type="EMBL" id="JXTB01000206">
    <property type="protein sequence ID" value="PON53514.1"/>
    <property type="molecule type" value="Genomic_DNA"/>
</dbReference>
<accession>A0A2P5BXJ9</accession>
<dbReference type="Proteomes" id="UP000237105">
    <property type="component" value="Unassembled WGS sequence"/>
</dbReference>
<name>A0A2P5BXJ9_PARAD</name>
<organism evidence="1 2">
    <name type="scientific">Parasponia andersonii</name>
    <name type="common">Sponia andersonii</name>
    <dbReference type="NCBI Taxonomy" id="3476"/>
    <lineage>
        <taxon>Eukaryota</taxon>
        <taxon>Viridiplantae</taxon>
        <taxon>Streptophyta</taxon>
        <taxon>Embryophyta</taxon>
        <taxon>Tracheophyta</taxon>
        <taxon>Spermatophyta</taxon>
        <taxon>Magnoliopsida</taxon>
        <taxon>eudicotyledons</taxon>
        <taxon>Gunneridae</taxon>
        <taxon>Pentapetalae</taxon>
        <taxon>rosids</taxon>
        <taxon>fabids</taxon>
        <taxon>Rosales</taxon>
        <taxon>Cannabaceae</taxon>
        <taxon>Parasponia</taxon>
    </lineage>
</organism>
<evidence type="ECO:0000313" key="1">
    <source>
        <dbReference type="EMBL" id="PON53514.1"/>
    </source>
</evidence>
<protein>
    <submittedName>
        <fullName evidence="1">Uncharacterized protein</fullName>
    </submittedName>
</protein>
<dbReference type="OrthoDB" id="10411266at2759"/>
<evidence type="ECO:0000313" key="2">
    <source>
        <dbReference type="Proteomes" id="UP000237105"/>
    </source>
</evidence>
<reference evidence="2" key="1">
    <citation type="submission" date="2016-06" db="EMBL/GenBank/DDBJ databases">
        <title>Parallel loss of symbiosis genes in relatives of nitrogen-fixing non-legume Parasponia.</title>
        <authorList>
            <person name="Van Velzen R."/>
            <person name="Holmer R."/>
            <person name="Bu F."/>
            <person name="Rutten L."/>
            <person name="Van Zeijl A."/>
            <person name="Liu W."/>
            <person name="Santuari L."/>
            <person name="Cao Q."/>
            <person name="Sharma T."/>
            <person name="Shen D."/>
            <person name="Roswanjaya Y."/>
            <person name="Wardhani T."/>
            <person name="Kalhor M.S."/>
            <person name="Jansen J."/>
            <person name="Van den Hoogen J."/>
            <person name="Gungor B."/>
            <person name="Hartog M."/>
            <person name="Hontelez J."/>
            <person name="Verver J."/>
            <person name="Yang W.-C."/>
            <person name="Schijlen E."/>
            <person name="Repin R."/>
            <person name="Schilthuizen M."/>
            <person name="Schranz E."/>
            <person name="Heidstra R."/>
            <person name="Miyata K."/>
            <person name="Fedorova E."/>
            <person name="Kohlen W."/>
            <person name="Bisseling T."/>
            <person name="Smit S."/>
            <person name="Geurts R."/>
        </authorList>
    </citation>
    <scope>NUCLEOTIDE SEQUENCE [LARGE SCALE GENOMIC DNA]</scope>
    <source>
        <strain evidence="2">cv. WU1-14</strain>
    </source>
</reference>